<evidence type="ECO:0000313" key="2">
    <source>
        <dbReference type="Proteomes" id="UP000253303"/>
    </source>
</evidence>
<protein>
    <recommendedName>
        <fullName evidence="3">DUF3987 domain-containing protein</fullName>
    </recommendedName>
</protein>
<gene>
    <name evidence="1" type="ORF">DP939_04760</name>
</gene>
<reference evidence="1 2" key="1">
    <citation type="submission" date="2018-06" db="EMBL/GenBank/DDBJ databases">
        <title>Sphaerisporangium craniellae sp. nov., isolated from a marine sponge in the South China Sea.</title>
        <authorList>
            <person name="Li L."/>
        </authorList>
    </citation>
    <scope>NUCLEOTIDE SEQUENCE [LARGE SCALE GENOMIC DNA]</scope>
    <source>
        <strain evidence="1 2">LHW63015</strain>
    </source>
</reference>
<keyword evidence="2" id="KW-1185">Reference proteome</keyword>
<evidence type="ECO:0008006" key="3">
    <source>
        <dbReference type="Google" id="ProtNLM"/>
    </source>
</evidence>
<dbReference type="Pfam" id="PF13148">
    <property type="entry name" value="DUF3987"/>
    <property type="match status" value="1"/>
</dbReference>
<dbReference type="AlphaFoldDB" id="A0A366M931"/>
<dbReference type="InterPro" id="IPR025048">
    <property type="entry name" value="DUF3987"/>
</dbReference>
<sequence length="217" mass="24055">MARLLLSVPADRVGFRNVTPELLDDTIIRDYTETLKGLVVDLHEWTDPALIPLTPEALKLHTEWRAEIEPRMRRGTGDLEALREWASKLGGQTARLARLLHLAANPAWGTQTPILGETMAGAIELAQYYVEHAKAACGVVSTNPVVEKAQAILDWIGNRDQIKPREILRALHRRFSGAAEVGSALRVLEDHGYVRLALTLSTGGRKPVVYDMDPKGR</sequence>
<dbReference type="OrthoDB" id="5150132at2"/>
<name>A0A366M931_9ACTN</name>
<dbReference type="EMBL" id="QMEY01000001">
    <property type="protein sequence ID" value="RBQ21982.1"/>
    <property type="molecule type" value="Genomic_DNA"/>
</dbReference>
<evidence type="ECO:0000313" key="1">
    <source>
        <dbReference type="EMBL" id="RBQ21982.1"/>
    </source>
</evidence>
<comment type="caution">
    <text evidence="1">The sequence shown here is derived from an EMBL/GenBank/DDBJ whole genome shotgun (WGS) entry which is preliminary data.</text>
</comment>
<organism evidence="1 2">
    <name type="scientific">Spongiactinospora rosea</name>
    <dbReference type="NCBI Taxonomy" id="2248750"/>
    <lineage>
        <taxon>Bacteria</taxon>
        <taxon>Bacillati</taxon>
        <taxon>Actinomycetota</taxon>
        <taxon>Actinomycetes</taxon>
        <taxon>Streptosporangiales</taxon>
        <taxon>Streptosporangiaceae</taxon>
        <taxon>Spongiactinospora</taxon>
    </lineage>
</organism>
<dbReference type="Proteomes" id="UP000253303">
    <property type="component" value="Unassembled WGS sequence"/>
</dbReference>
<proteinExistence type="predicted"/>
<accession>A0A366M931</accession>